<gene>
    <name evidence="2" type="ORF">RRG08_038476</name>
</gene>
<accession>A0AAE1CLG2</accession>
<sequence>MPRFYALSAIGLTSIAECLGLRVDITQGEYTVRNLLSNIQLGYLLQMNAYHCGVLATPRKSPRMMPPVDVAEVSRVLPTIRPIFYIGSDAMPGTVEFKNASKTSAAHHYAQSMAKALAMTAVDVLHTPGTLAKVKDDLKATLEEESKFKFLPFPTNKQVQDVSESLVTIEMPSDLGLVGWAWRSY</sequence>
<dbReference type="Proteomes" id="UP001283361">
    <property type="component" value="Unassembled WGS sequence"/>
</dbReference>
<evidence type="ECO:0000313" key="3">
    <source>
        <dbReference type="Proteomes" id="UP001283361"/>
    </source>
</evidence>
<evidence type="ECO:0000256" key="1">
    <source>
        <dbReference type="SAM" id="SignalP"/>
    </source>
</evidence>
<feature type="chain" id="PRO_5042067520" evidence="1">
    <location>
        <begin position="21"/>
        <end position="185"/>
    </location>
</feature>
<dbReference type="GO" id="GO:0016805">
    <property type="term" value="F:dipeptidase activity"/>
    <property type="evidence" value="ECO:0007669"/>
    <property type="project" value="TreeGrafter"/>
</dbReference>
<protein>
    <submittedName>
        <fullName evidence="2">Uncharacterized protein</fullName>
    </submittedName>
</protein>
<name>A0AAE1CLG2_9GAST</name>
<dbReference type="Gene3D" id="3.40.630.10">
    <property type="entry name" value="Zn peptidases"/>
    <property type="match status" value="1"/>
</dbReference>
<reference evidence="2" key="1">
    <citation type="journal article" date="2023" name="G3 (Bethesda)">
        <title>A reference genome for the long-term kleptoplast-retaining sea slug Elysia crispata morphotype clarki.</title>
        <authorList>
            <person name="Eastman K.E."/>
            <person name="Pendleton A.L."/>
            <person name="Shaikh M.A."/>
            <person name="Suttiyut T."/>
            <person name="Ogas R."/>
            <person name="Tomko P."/>
            <person name="Gavelis G."/>
            <person name="Widhalm J.R."/>
            <person name="Wisecaver J.H."/>
        </authorList>
    </citation>
    <scope>NUCLEOTIDE SEQUENCE</scope>
    <source>
        <strain evidence="2">ECLA1</strain>
    </source>
</reference>
<dbReference type="PANTHER" id="PTHR30575:SF0">
    <property type="entry name" value="XAA-ARG DIPEPTIDASE"/>
    <property type="match status" value="1"/>
</dbReference>
<keyword evidence="3" id="KW-1185">Reference proteome</keyword>
<dbReference type="AlphaFoldDB" id="A0AAE1CLG2"/>
<dbReference type="EMBL" id="JAWDGP010007751">
    <property type="protein sequence ID" value="KAK3706213.1"/>
    <property type="molecule type" value="Genomic_DNA"/>
</dbReference>
<organism evidence="2 3">
    <name type="scientific">Elysia crispata</name>
    <name type="common">lettuce slug</name>
    <dbReference type="NCBI Taxonomy" id="231223"/>
    <lineage>
        <taxon>Eukaryota</taxon>
        <taxon>Metazoa</taxon>
        <taxon>Spiralia</taxon>
        <taxon>Lophotrochozoa</taxon>
        <taxon>Mollusca</taxon>
        <taxon>Gastropoda</taxon>
        <taxon>Heterobranchia</taxon>
        <taxon>Euthyneura</taxon>
        <taxon>Panpulmonata</taxon>
        <taxon>Sacoglossa</taxon>
        <taxon>Placobranchoidea</taxon>
        <taxon>Plakobranchidae</taxon>
        <taxon>Elysia</taxon>
    </lineage>
</organism>
<feature type="signal peptide" evidence="1">
    <location>
        <begin position="1"/>
        <end position="20"/>
    </location>
</feature>
<keyword evidence="1" id="KW-0732">Signal</keyword>
<dbReference type="InterPro" id="IPR052030">
    <property type="entry name" value="Peptidase_M20/M20A_hydrolases"/>
</dbReference>
<dbReference type="PANTHER" id="PTHR30575">
    <property type="entry name" value="PEPTIDASE M20"/>
    <property type="match status" value="1"/>
</dbReference>
<comment type="caution">
    <text evidence="2">The sequence shown here is derived from an EMBL/GenBank/DDBJ whole genome shotgun (WGS) entry which is preliminary data.</text>
</comment>
<evidence type="ECO:0000313" key="2">
    <source>
        <dbReference type="EMBL" id="KAK3706213.1"/>
    </source>
</evidence>
<proteinExistence type="predicted"/>